<comment type="caution">
    <text evidence="3">The sequence shown here is derived from an EMBL/GenBank/DDBJ whole genome shotgun (WGS) entry which is preliminary data.</text>
</comment>
<dbReference type="SUPFAM" id="SSF56436">
    <property type="entry name" value="C-type lectin-like"/>
    <property type="match status" value="2"/>
</dbReference>
<reference evidence="4" key="1">
    <citation type="submission" date="2024-04" db="EMBL/GenBank/DDBJ databases">
        <title>Salinicola lusitanus LLJ914,a marine bacterium isolated from the Okinawa Trough.</title>
        <authorList>
            <person name="Li J."/>
        </authorList>
    </citation>
    <scope>NUCLEOTIDE SEQUENCE [LARGE SCALE GENOMIC DNA]</scope>
</reference>
<evidence type="ECO:0000313" key="4">
    <source>
        <dbReference type="Proteomes" id="UP001460270"/>
    </source>
</evidence>
<dbReference type="EMBL" id="JBBPFD010000010">
    <property type="protein sequence ID" value="KAK7909439.1"/>
    <property type="molecule type" value="Genomic_DNA"/>
</dbReference>
<organism evidence="3 4">
    <name type="scientific">Mugilogobius chulae</name>
    <name type="common">yellowstripe goby</name>
    <dbReference type="NCBI Taxonomy" id="88201"/>
    <lineage>
        <taxon>Eukaryota</taxon>
        <taxon>Metazoa</taxon>
        <taxon>Chordata</taxon>
        <taxon>Craniata</taxon>
        <taxon>Vertebrata</taxon>
        <taxon>Euteleostomi</taxon>
        <taxon>Actinopterygii</taxon>
        <taxon>Neopterygii</taxon>
        <taxon>Teleostei</taxon>
        <taxon>Neoteleostei</taxon>
        <taxon>Acanthomorphata</taxon>
        <taxon>Gobiaria</taxon>
        <taxon>Gobiiformes</taxon>
        <taxon>Gobioidei</taxon>
        <taxon>Gobiidae</taxon>
        <taxon>Gobionellinae</taxon>
        <taxon>Mugilogobius</taxon>
    </lineage>
</organism>
<dbReference type="SMART" id="SM00034">
    <property type="entry name" value="CLECT"/>
    <property type="match status" value="2"/>
</dbReference>
<proteinExistence type="predicted"/>
<accession>A0AAW0NW37</accession>
<evidence type="ECO:0000313" key="3">
    <source>
        <dbReference type="EMBL" id="KAK7909439.1"/>
    </source>
</evidence>
<sequence>MMVQFYMAITESSPPPSPCGTWSHNLRSEHFEFSGQNRARHKRKSRNAVGGSVAPVLGSGICLGCILDASLVRCSGHVPLRGGHREDPGHAGGMVPFKLVWERLGILLEELEEECVDKEVWAYCSDCCPHPGPNPGQHSFLGLISGSPHKFFQFVPDKLDWPSARTHCSQTFEDLASVSDLQDLTEMVGLVQTQDQYAFVGLKRQWQWSLADSQDQRQARVMFKEGEPDLDNDCGKILSSGQWGTEECSTKLPFFCSDLNVTDGFVKTNMTKTWHEADKYCRETHSYLARIQDETENKLLVNLLDDTEPEAWIGLTKLLWHWSDGSYPGFVPWFPGEPESAEAGQCAALNISGEPLGLVPWNCSDTLPFFCYSCEFTECTHVEDAQSTHKLGCVAWMKGVEILKPLCLHHKHACNDPRHTCGSVIGCDPSVWVPQKTFSVKISMSVSPSAVESAADSVPELVQRKLQDQGMSKDVRLSWKKPPQKVTPASDPDELSCPPHTSTT</sequence>
<feature type="domain" description="C-type lectin" evidence="2">
    <location>
        <begin position="152"/>
        <end position="257"/>
    </location>
</feature>
<dbReference type="AlphaFoldDB" id="A0AAW0NW37"/>
<dbReference type="PANTHER" id="PTHR45784">
    <property type="entry name" value="C-TYPE LECTIN DOMAIN FAMILY 20 MEMBER A-RELATED"/>
    <property type="match status" value="1"/>
</dbReference>
<gene>
    <name evidence="3" type="ORF">WMY93_014123</name>
</gene>
<evidence type="ECO:0000259" key="2">
    <source>
        <dbReference type="PROSITE" id="PS50041"/>
    </source>
</evidence>
<dbReference type="Proteomes" id="UP001460270">
    <property type="component" value="Unassembled WGS sequence"/>
</dbReference>
<dbReference type="InterPro" id="IPR001304">
    <property type="entry name" value="C-type_lectin-like"/>
</dbReference>
<feature type="domain" description="C-type lectin" evidence="2">
    <location>
        <begin position="265"/>
        <end position="375"/>
    </location>
</feature>
<dbReference type="PANTHER" id="PTHR45784:SF3">
    <property type="entry name" value="C-TYPE LECTIN DOMAIN FAMILY 4 MEMBER K-LIKE-RELATED"/>
    <property type="match status" value="1"/>
</dbReference>
<dbReference type="InterPro" id="IPR016187">
    <property type="entry name" value="CTDL_fold"/>
</dbReference>
<name>A0AAW0NW37_9GOBI</name>
<dbReference type="PROSITE" id="PS50041">
    <property type="entry name" value="C_TYPE_LECTIN_2"/>
    <property type="match status" value="2"/>
</dbReference>
<protein>
    <recommendedName>
        <fullName evidence="2">C-type lectin domain-containing protein</fullName>
    </recommendedName>
</protein>
<dbReference type="Pfam" id="PF00059">
    <property type="entry name" value="Lectin_C"/>
    <property type="match status" value="2"/>
</dbReference>
<keyword evidence="4" id="KW-1185">Reference proteome</keyword>
<dbReference type="Gene3D" id="3.10.100.10">
    <property type="entry name" value="Mannose-Binding Protein A, subunit A"/>
    <property type="match status" value="2"/>
</dbReference>
<dbReference type="InterPro" id="IPR016186">
    <property type="entry name" value="C-type_lectin-like/link_sf"/>
</dbReference>
<evidence type="ECO:0000256" key="1">
    <source>
        <dbReference type="SAM" id="MobiDB-lite"/>
    </source>
</evidence>
<feature type="region of interest" description="Disordered" evidence="1">
    <location>
        <begin position="466"/>
        <end position="504"/>
    </location>
</feature>
<feature type="compositionally biased region" description="Basic and acidic residues" evidence="1">
    <location>
        <begin position="466"/>
        <end position="477"/>
    </location>
</feature>